<protein>
    <submittedName>
        <fullName evidence="3">Uncharacterized protein LOC116304709</fullName>
    </submittedName>
</protein>
<evidence type="ECO:0000256" key="1">
    <source>
        <dbReference type="SAM" id="MobiDB-lite"/>
    </source>
</evidence>
<evidence type="ECO:0000313" key="2">
    <source>
        <dbReference type="Proteomes" id="UP000515163"/>
    </source>
</evidence>
<proteinExistence type="predicted"/>
<organism evidence="2 3">
    <name type="scientific">Actinia tenebrosa</name>
    <name type="common">Australian red waratah sea anemone</name>
    <dbReference type="NCBI Taxonomy" id="6105"/>
    <lineage>
        <taxon>Eukaryota</taxon>
        <taxon>Metazoa</taxon>
        <taxon>Cnidaria</taxon>
        <taxon>Anthozoa</taxon>
        <taxon>Hexacorallia</taxon>
        <taxon>Actiniaria</taxon>
        <taxon>Actiniidae</taxon>
        <taxon>Actinia</taxon>
    </lineage>
</organism>
<reference evidence="3" key="1">
    <citation type="submission" date="2025-08" db="UniProtKB">
        <authorList>
            <consortium name="RefSeq"/>
        </authorList>
    </citation>
    <scope>IDENTIFICATION</scope>
    <source>
        <tissue evidence="3">Tentacle</tissue>
    </source>
</reference>
<dbReference type="OrthoDB" id="10065203at2759"/>
<dbReference type="AlphaFoldDB" id="A0A6P8ITK5"/>
<accession>A0A6P8ITK5</accession>
<evidence type="ECO:0000313" key="3">
    <source>
        <dbReference type="RefSeq" id="XP_031570339.1"/>
    </source>
</evidence>
<dbReference type="GeneID" id="116304709"/>
<dbReference type="KEGG" id="aten:116304709"/>
<sequence>MALKFRLFNCDRTFNLDKVEALIQRVAAKLSRETKIEKTYFPLPRMNELCVKLEKEDHFEYAVFVVHAHESRLSINEANAGIGYAKVYRALQKATGDRVLIVIGGDDNYKDQGERDKSVLSRWAWRKICSQFTEDYVNGVKSFIFSWEEDHHPIHEEALEFYLDPTLRGTQFVPRPKPPTAKVPEKEETIKVEQSKLSEVKRQVPLPMEAKSILENEFPPERNENRALPSRPETRAEGMTRPLQRENQKSAISGTPDVHILSFHASKPSVDQVENYIRKVSKEFAIPSNPKSSADQQINIQDYIMNHKPEYLVLVSDIDNIQDVPNVDEQVQRYKEIVEKSFSVGTKLVFIITEDKNYREGDFCSMAVSNIFTTLNQDMTRSEQPMVMSWNTIPWSLHKEALVQLLRAYGNVQRSAPKQYGTTKQDPTPSVSYTQPEYIPMKRWFYRASISNGRLVEVLKSDPPGWEPDIRFLNDLLMKNGSLEKATIEFWDEGDGRGVQSTVHPSKAMLSKIAEGFGTDKMHSILVYSYHVKEETNKALSNFIHHLNVPVLLPWEPIEPASLMTEITGVNPDYVMFSADTDVLKDEDEVQTLIQEHRAKIKDTIEKCVGQGVIIMLFGDKSYIKGEELASEEATQCVRNLTQDIVPADRLTVMTCQKGLFTTHQDWMMKNILKSKDVKSFTTPQQSASHGAVASVPSKQYYYKAVIRNGQITEVLKHTPPDWKPDEEMVRKQLEKHRNEKKAYLEILGNDQGEILSITVEKESKGPFFYANELKNSFTSFLSSDTKDKHSDKKDYV</sequence>
<dbReference type="RefSeq" id="XP_031570339.1">
    <property type="nucleotide sequence ID" value="XM_031714479.1"/>
</dbReference>
<dbReference type="InParanoid" id="A0A6P8ITK5"/>
<keyword evidence="2" id="KW-1185">Reference proteome</keyword>
<gene>
    <name evidence="3" type="primary">LOC116304709</name>
</gene>
<name>A0A6P8ITK5_ACTTE</name>
<feature type="compositionally biased region" description="Basic and acidic residues" evidence="1">
    <location>
        <begin position="232"/>
        <end position="248"/>
    </location>
</feature>
<dbReference type="Proteomes" id="UP000515163">
    <property type="component" value="Unplaced"/>
</dbReference>
<feature type="region of interest" description="Disordered" evidence="1">
    <location>
        <begin position="217"/>
        <end position="252"/>
    </location>
</feature>